<evidence type="ECO:0000313" key="1">
    <source>
        <dbReference type="EMBL" id="MAA23618.1"/>
    </source>
</evidence>
<protein>
    <submittedName>
        <fullName evidence="1">Tick transposon</fullName>
    </submittedName>
</protein>
<name>A0A224Z189_9ACAR</name>
<organism evidence="1">
    <name type="scientific">Rhipicephalus zambeziensis</name>
    <dbReference type="NCBI Taxonomy" id="60191"/>
    <lineage>
        <taxon>Eukaryota</taxon>
        <taxon>Metazoa</taxon>
        <taxon>Ecdysozoa</taxon>
        <taxon>Arthropoda</taxon>
        <taxon>Chelicerata</taxon>
        <taxon>Arachnida</taxon>
        <taxon>Acari</taxon>
        <taxon>Parasitiformes</taxon>
        <taxon>Ixodida</taxon>
        <taxon>Ixodoidea</taxon>
        <taxon>Ixodidae</taxon>
        <taxon>Rhipicephalinae</taxon>
        <taxon>Rhipicephalus</taxon>
        <taxon>Rhipicephalus</taxon>
    </lineage>
</organism>
<dbReference type="AlphaFoldDB" id="A0A224Z189"/>
<accession>A0A224Z189</accession>
<dbReference type="EMBL" id="GFPF01012472">
    <property type="protein sequence ID" value="MAA23618.1"/>
    <property type="molecule type" value="Transcribed_RNA"/>
</dbReference>
<sequence>MAALQKSCVHLVSESFRSQEVKFQASGYPQHLVNSVCHSLIKEVKKWERGHRAQEATSKNRRMAFIPYVYGLAHNLKHVGNRYSVDVKFTARNKLACLCPRINKPRELSVCPVRHRGPSRCVECVLGVVCVIPVSCGGVCIGRSGGCADECLVEHHASLRASARSRLAVHCRGCGCHPVLHATEMLFGRGDRATREIVEAFHVGGGGRDCVGRPSILLHGGEFEFLDG</sequence>
<proteinExistence type="predicted"/>
<reference evidence="1" key="1">
    <citation type="journal article" date="2017" name="Parasit. Vectors">
        <title>Sialotranscriptomics of Rhipicephalus zambeziensis reveals intricate expression profiles of secretory proteins and suggests tight temporal transcriptional regulation during blood-feeding.</title>
        <authorList>
            <person name="de Castro M.H."/>
            <person name="de Klerk D."/>
            <person name="Pienaar R."/>
            <person name="Rees D.J.G."/>
            <person name="Mans B.J."/>
        </authorList>
    </citation>
    <scope>NUCLEOTIDE SEQUENCE</scope>
    <source>
        <tissue evidence="1">Salivary glands</tissue>
    </source>
</reference>